<dbReference type="EC" id="1.8.4.14" evidence="4"/>
<dbReference type="PROSITE" id="PS50176">
    <property type="entry name" value="ARM_REPEAT"/>
    <property type="match status" value="4"/>
</dbReference>
<evidence type="ECO:0000256" key="2">
    <source>
        <dbReference type="ARBA" id="ARBA00004173"/>
    </source>
</evidence>
<proteinExistence type="evidence at protein level"/>
<dbReference type="Pfam" id="PF01641">
    <property type="entry name" value="SelR"/>
    <property type="match status" value="1"/>
</dbReference>
<evidence type="ECO:0000313" key="18">
    <source>
        <dbReference type="EMBL" id="RXN04100.1"/>
    </source>
</evidence>
<feature type="repeat" description="ARM" evidence="16">
    <location>
        <begin position="168"/>
        <end position="210"/>
    </location>
</feature>
<dbReference type="STRING" id="84645.A0A498L6X2"/>
<dbReference type="PANTHER" id="PTHR46618:SF1">
    <property type="entry name" value="ARMADILLO REPEAT-CONTAINING PROTEIN 3"/>
    <property type="match status" value="1"/>
</dbReference>
<evidence type="ECO:0000256" key="6">
    <source>
        <dbReference type="ARBA" id="ARBA00022723"/>
    </source>
</evidence>
<comment type="subcellular location">
    <subcellularLocation>
        <location evidence="2">Mitochondrion</location>
    </subcellularLocation>
</comment>
<keyword evidence="7" id="KW-0677">Repeat</keyword>
<dbReference type="SUPFAM" id="SSF48371">
    <property type="entry name" value="ARM repeat"/>
    <property type="match status" value="1"/>
</dbReference>
<dbReference type="EMBL" id="QBIY01013460">
    <property type="protein sequence ID" value="RXN04100.1"/>
    <property type="molecule type" value="Genomic_DNA"/>
</dbReference>
<comment type="catalytic activity">
    <reaction evidence="12">
        <text>L-methionyl-[protein] + [thioredoxin]-disulfide + H2O = L-methionyl-(R)-S-oxide-[protein] + [thioredoxin]-dithiol</text>
        <dbReference type="Rhea" id="RHEA:24164"/>
        <dbReference type="Rhea" id="RHEA-COMP:10698"/>
        <dbReference type="Rhea" id="RHEA-COMP:10700"/>
        <dbReference type="Rhea" id="RHEA-COMP:12313"/>
        <dbReference type="Rhea" id="RHEA-COMP:12314"/>
        <dbReference type="ChEBI" id="CHEBI:15377"/>
        <dbReference type="ChEBI" id="CHEBI:16044"/>
        <dbReference type="ChEBI" id="CHEBI:29950"/>
        <dbReference type="ChEBI" id="CHEBI:45764"/>
        <dbReference type="ChEBI" id="CHEBI:50058"/>
        <dbReference type="EC" id="1.8.4.12"/>
    </reaction>
</comment>
<keyword evidence="19" id="KW-1185">Reference proteome</keyword>
<evidence type="ECO:0000256" key="15">
    <source>
        <dbReference type="ARBA" id="ARBA00067921"/>
    </source>
</evidence>
<comment type="caution">
    <text evidence="18">The sequence shown here is derived from an EMBL/GenBank/DDBJ whole genome shotgun (WGS) entry which is preliminary data.</text>
</comment>
<dbReference type="InterPro" id="IPR055164">
    <property type="entry name" value="EDR1/CTR1/ARMC3-like_pept-like"/>
</dbReference>
<evidence type="ECO:0000313" key="19">
    <source>
        <dbReference type="Proteomes" id="UP000290572"/>
    </source>
</evidence>
<evidence type="ECO:0000256" key="3">
    <source>
        <dbReference type="ARBA" id="ARBA00007174"/>
    </source>
</evidence>
<organism evidence="18 19">
    <name type="scientific">Labeo rohita</name>
    <name type="common">Indian major carp</name>
    <name type="synonym">Cyprinus rohita</name>
    <dbReference type="NCBI Taxonomy" id="84645"/>
    <lineage>
        <taxon>Eukaryota</taxon>
        <taxon>Metazoa</taxon>
        <taxon>Chordata</taxon>
        <taxon>Craniata</taxon>
        <taxon>Vertebrata</taxon>
        <taxon>Euteleostomi</taxon>
        <taxon>Actinopterygii</taxon>
        <taxon>Neopterygii</taxon>
        <taxon>Teleostei</taxon>
        <taxon>Ostariophysi</taxon>
        <taxon>Cypriniformes</taxon>
        <taxon>Cyprinidae</taxon>
        <taxon>Labeoninae</taxon>
        <taxon>Labeonini</taxon>
        <taxon>Labeo</taxon>
    </lineage>
</organism>
<keyword evidence="20" id="KW-1267">Proteomics identification</keyword>
<comment type="similarity">
    <text evidence="3">Belongs to the MsrB Met sulfoxide reductase family.</text>
</comment>
<keyword evidence="8" id="KW-0862">Zinc</keyword>
<dbReference type="GO" id="GO:0005739">
    <property type="term" value="C:mitochondrion"/>
    <property type="evidence" value="ECO:0007669"/>
    <property type="project" value="UniProtKB-SubCell"/>
</dbReference>
<feature type="repeat" description="ARM" evidence="16">
    <location>
        <begin position="283"/>
        <end position="311"/>
    </location>
</feature>
<sequence>MGKKVKKEAEPFSKDVFDPLPIESKTAATAVLMLSSPEEEVLAKACESIHKFAEKGDENKASLMCLGAIEPLSRLISHEDKTVRRNAVMALGVMASNKNIVVHEFATLCLTSLSVDFSYKVQIFEHKGLEPLIQLLSSPDPDVKKNSVECIFNLVQDFQNRAALQGLNGLPPLLELLRSEFPVIQQLALRTIENITTDSETRVAFGNVQGFDRILEILGTKEFSDLHEGALRVILNCLEDSKSMQLIQTMGGLEQLLQFVGMSTLPEAQANAVKAIAKMAQSNAIKPIVQLLNSEESELRMAAAEALSSLTNSNNLNAYAIHDAEGDMLLVRQLRDSCTGAAVYAASVLTNMASQEDLRRSILAHEAMPSLVELLHSTDNNILISATQAVASLACDAEARLEGKGQKEDEKKKDEDEYKPQPEMVVDEAWSLPYDAAFHNLVKEAVESILPLQDVVKMYTALAKLVCDAMGGQVEPDKLHNYLWELHISELKFEAGSNIVLIGKIKKGTYFHRALLYKSLTRYDKSTDWQSKLTPEQYVVTREKGTEVPFSGIYLNHNEVGMYHCVCCDSPLFSSEAKYDSGTGWPSFYEAHGTWEKDESHANIVRRPDNSLGSTGTEVICKHCDAHLGHVFDDGPDPTGQRFCINSVALNFKPREK</sequence>
<dbReference type="InterPro" id="IPR000225">
    <property type="entry name" value="Armadillo"/>
</dbReference>
<dbReference type="EC" id="1.8.4.12" evidence="5"/>
<dbReference type="InterPro" id="IPR016024">
    <property type="entry name" value="ARM-type_fold"/>
</dbReference>
<evidence type="ECO:0000259" key="17">
    <source>
        <dbReference type="PROSITE" id="PS51790"/>
    </source>
</evidence>
<dbReference type="PROSITE" id="PS51790">
    <property type="entry name" value="MSRB"/>
    <property type="match status" value="1"/>
</dbReference>
<evidence type="ECO:0000256" key="7">
    <source>
        <dbReference type="ARBA" id="ARBA00022737"/>
    </source>
</evidence>
<keyword evidence="9" id="KW-0809">Transit peptide</keyword>
<evidence type="ECO:0000256" key="1">
    <source>
        <dbReference type="ARBA" id="ARBA00001947"/>
    </source>
</evidence>
<dbReference type="GO" id="GO:0048513">
    <property type="term" value="P:animal organ development"/>
    <property type="evidence" value="ECO:0007669"/>
    <property type="project" value="UniProtKB-ARBA"/>
</dbReference>
<dbReference type="SMART" id="SM00185">
    <property type="entry name" value="ARM"/>
    <property type="match status" value="6"/>
</dbReference>
<evidence type="ECO:0000256" key="9">
    <source>
        <dbReference type="ARBA" id="ARBA00022946"/>
    </source>
</evidence>
<gene>
    <name evidence="18" type="ORF">ROHU_013095</name>
</gene>
<evidence type="ECO:0000256" key="10">
    <source>
        <dbReference type="ARBA" id="ARBA00023002"/>
    </source>
</evidence>
<dbReference type="Pfam" id="PF14381">
    <property type="entry name" value="EDR1_CTR1_ARMC3_pept"/>
    <property type="match status" value="1"/>
</dbReference>
<evidence type="ECO:0000256" key="16">
    <source>
        <dbReference type="PROSITE-ProRule" id="PRU00259"/>
    </source>
</evidence>
<protein>
    <recommendedName>
        <fullName evidence="15">Methionine-R-sulfoxide reductase B2, mitochondrial</fullName>
        <ecNumber evidence="5">1.8.4.12</ecNumber>
        <ecNumber evidence="4">1.8.4.14</ecNumber>
    </recommendedName>
</protein>
<evidence type="ECO:0000256" key="14">
    <source>
        <dbReference type="ARBA" id="ARBA00054479"/>
    </source>
</evidence>
<evidence type="ECO:0000256" key="4">
    <source>
        <dbReference type="ARBA" id="ARBA00012498"/>
    </source>
</evidence>
<evidence type="ECO:0000256" key="8">
    <source>
        <dbReference type="ARBA" id="ARBA00022833"/>
    </source>
</evidence>
<dbReference type="Proteomes" id="UP000290572">
    <property type="component" value="Unassembled WGS sequence"/>
</dbReference>
<evidence type="ECO:0000256" key="5">
    <source>
        <dbReference type="ARBA" id="ARBA00012499"/>
    </source>
</evidence>
<feature type="repeat" description="ARM" evidence="16">
    <location>
        <begin position="366"/>
        <end position="400"/>
    </location>
</feature>
<dbReference type="PANTHER" id="PTHR46618">
    <property type="entry name" value="ARMADILLO REPEAT-CONTAINING PROTEIN 3"/>
    <property type="match status" value="1"/>
</dbReference>
<keyword evidence="10" id="KW-0560">Oxidoreductase</keyword>
<dbReference type="InterPro" id="IPR011989">
    <property type="entry name" value="ARM-like"/>
</dbReference>
<evidence type="ECO:0000256" key="13">
    <source>
        <dbReference type="ARBA" id="ARBA00049261"/>
    </source>
</evidence>
<dbReference type="Pfam" id="PF13646">
    <property type="entry name" value="HEAT_2"/>
    <property type="match status" value="1"/>
</dbReference>
<dbReference type="Gene3D" id="2.170.150.20">
    <property type="entry name" value="Peptide methionine sulfoxide reductase"/>
    <property type="match status" value="1"/>
</dbReference>
<reference evidence="18 19" key="1">
    <citation type="submission" date="2018-03" db="EMBL/GenBank/DDBJ databases">
        <title>Draft genome sequence of Rohu Carp (Labeo rohita).</title>
        <authorList>
            <person name="Das P."/>
            <person name="Kushwaha B."/>
            <person name="Joshi C.G."/>
            <person name="Kumar D."/>
            <person name="Nagpure N.S."/>
            <person name="Sahoo L."/>
            <person name="Das S.P."/>
            <person name="Bit A."/>
            <person name="Patnaik S."/>
            <person name="Meher P.K."/>
            <person name="Jayasankar P."/>
            <person name="Koringa P.G."/>
            <person name="Patel N.V."/>
            <person name="Hinsu A.T."/>
            <person name="Kumar R."/>
            <person name="Pandey M."/>
            <person name="Agarwal S."/>
            <person name="Srivastava S."/>
            <person name="Singh M."/>
            <person name="Iquebal M.A."/>
            <person name="Jaiswal S."/>
            <person name="Angadi U.B."/>
            <person name="Kumar N."/>
            <person name="Raza M."/>
            <person name="Shah T.M."/>
            <person name="Rai A."/>
            <person name="Jena J.K."/>
        </authorList>
    </citation>
    <scope>NUCLEOTIDE SEQUENCE [LARGE SCALE GENOMIC DNA]</scope>
    <source>
        <strain evidence="18">DASCIFA01</strain>
        <tissue evidence="18">Testis</tissue>
    </source>
</reference>
<dbReference type="Pfam" id="PF00514">
    <property type="entry name" value="Arm"/>
    <property type="match status" value="2"/>
</dbReference>
<dbReference type="FunFam" id="2.170.150.20:FF:000006">
    <property type="entry name" value="Peptide-methionine (R)-S-oxide reductase"/>
    <property type="match status" value="1"/>
</dbReference>
<dbReference type="GO" id="GO:0033743">
    <property type="term" value="F:peptide-methionine (R)-S-oxide reductase activity"/>
    <property type="evidence" value="ECO:0007669"/>
    <property type="project" value="UniProtKB-EC"/>
</dbReference>
<evidence type="ECO:0007829" key="20">
    <source>
        <dbReference type="PeptideAtlas" id="A0A498L6X2"/>
    </source>
</evidence>
<comment type="function">
    <text evidence="14">Methionine-sulfoxide reductase that specifically reduces methionine (R)-sulfoxide back to methionine. While in many cases, methionine oxidation is the result of random oxidation following oxidative stress, methionine oxidation is also a post-translational modification that takes place on specific residue. Upon oxidative stress, may play a role in the preservation of mitochondrial integrity by decreasing the intracellular reactive oxygen species build-up through its scavenging role, hence contributing to cell survival and protein maintenance.</text>
</comment>
<evidence type="ECO:0000256" key="11">
    <source>
        <dbReference type="ARBA" id="ARBA00023128"/>
    </source>
</evidence>
<dbReference type="SUPFAM" id="SSF51316">
    <property type="entry name" value="Mss4-like"/>
    <property type="match status" value="1"/>
</dbReference>
<dbReference type="InterPro" id="IPR011057">
    <property type="entry name" value="Mss4-like_sf"/>
</dbReference>
<feature type="domain" description="MsrB" evidence="17">
    <location>
        <begin position="526"/>
        <end position="655"/>
    </location>
</feature>
<dbReference type="NCBIfam" id="TIGR00357">
    <property type="entry name" value="peptide-methionine (R)-S-oxide reductase MsrB"/>
    <property type="match status" value="1"/>
</dbReference>
<dbReference type="InterPro" id="IPR052441">
    <property type="entry name" value="Armadillo-Ser/Thr_Kinase"/>
</dbReference>
<keyword evidence="11" id="KW-0496">Mitochondrion</keyword>
<keyword evidence="6" id="KW-0479">Metal-binding</keyword>
<accession>A0A498L6X2</accession>
<dbReference type="GO" id="GO:0046872">
    <property type="term" value="F:metal ion binding"/>
    <property type="evidence" value="ECO:0007669"/>
    <property type="project" value="UniProtKB-KW"/>
</dbReference>
<dbReference type="AlphaFoldDB" id="A0A498L6X2"/>
<dbReference type="GO" id="GO:0033745">
    <property type="term" value="F:L-methionine-(R)-S-oxide reductase activity"/>
    <property type="evidence" value="ECO:0007669"/>
    <property type="project" value="UniProtKB-EC"/>
</dbReference>
<comment type="cofactor">
    <cofactor evidence="1">
        <name>Zn(2+)</name>
        <dbReference type="ChEBI" id="CHEBI:29105"/>
    </cofactor>
</comment>
<name>A0A498L6X2_LABRO</name>
<comment type="catalytic activity">
    <reaction evidence="13">
        <text>[thioredoxin]-disulfide + L-methionine + H2O = L-methionine (R)-S-oxide + [thioredoxin]-dithiol</text>
        <dbReference type="Rhea" id="RHEA:21260"/>
        <dbReference type="Rhea" id="RHEA-COMP:10698"/>
        <dbReference type="Rhea" id="RHEA-COMP:10700"/>
        <dbReference type="ChEBI" id="CHEBI:15377"/>
        <dbReference type="ChEBI" id="CHEBI:29950"/>
        <dbReference type="ChEBI" id="CHEBI:50058"/>
        <dbReference type="ChEBI" id="CHEBI:57844"/>
        <dbReference type="ChEBI" id="CHEBI:58773"/>
        <dbReference type="EC" id="1.8.4.14"/>
    </reaction>
</comment>
<dbReference type="InterPro" id="IPR002579">
    <property type="entry name" value="Met_Sox_Rdtase_MsrB_dom"/>
</dbReference>
<evidence type="ECO:0000256" key="12">
    <source>
        <dbReference type="ARBA" id="ARBA00048488"/>
    </source>
</evidence>
<feature type="repeat" description="ARM" evidence="16">
    <location>
        <begin position="127"/>
        <end position="169"/>
    </location>
</feature>
<dbReference type="Gene3D" id="1.25.10.10">
    <property type="entry name" value="Leucine-rich Repeat Variant"/>
    <property type="match status" value="2"/>
</dbReference>